<dbReference type="GO" id="GO:0004519">
    <property type="term" value="F:endonuclease activity"/>
    <property type="evidence" value="ECO:0007669"/>
    <property type="project" value="UniProtKB-KW"/>
</dbReference>
<proteinExistence type="predicted"/>
<dbReference type="Gene3D" id="1.10.30.50">
    <property type="match status" value="1"/>
</dbReference>
<dbReference type="CDD" id="cd00085">
    <property type="entry name" value="HNHc"/>
    <property type="match status" value="1"/>
</dbReference>
<dbReference type="SMART" id="SM00507">
    <property type="entry name" value="HNHc"/>
    <property type="match status" value="1"/>
</dbReference>
<dbReference type="PANTHER" id="PTHR33877:SF1">
    <property type="entry name" value="TYPE IV METHYL-DIRECTED RESTRICTION ENZYME ECOKMCRA"/>
    <property type="match status" value="1"/>
</dbReference>
<dbReference type="InterPro" id="IPR003615">
    <property type="entry name" value="HNH_nuc"/>
</dbReference>
<comment type="caution">
    <text evidence="2">The sequence shown here is derived from an EMBL/GenBank/DDBJ whole genome shotgun (WGS) entry which is preliminary data.</text>
</comment>
<organism evidence="2 3">
    <name type="scientific">Bacillus badius</name>
    <dbReference type="NCBI Taxonomy" id="1455"/>
    <lineage>
        <taxon>Bacteria</taxon>
        <taxon>Bacillati</taxon>
        <taxon>Bacillota</taxon>
        <taxon>Bacilli</taxon>
        <taxon>Bacillales</taxon>
        <taxon>Bacillaceae</taxon>
        <taxon>Pseudobacillus</taxon>
    </lineage>
</organism>
<name>A0ABR5AYY9_BACBA</name>
<dbReference type="InterPro" id="IPR052892">
    <property type="entry name" value="NA-targeting_endonuclease"/>
</dbReference>
<evidence type="ECO:0000313" key="2">
    <source>
        <dbReference type="EMBL" id="KIL79576.1"/>
    </source>
</evidence>
<keyword evidence="2" id="KW-0255">Endonuclease</keyword>
<dbReference type="EMBL" id="JXLP01000002">
    <property type="protein sequence ID" value="KIL79576.1"/>
    <property type="molecule type" value="Genomic_DNA"/>
</dbReference>
<accession>A0ABR5AYY9</accession>
<sequence>MKICNVEGCQERHVANGYCRSHNYRFKRYGDPLVVKEIQSKNREKCEVEECGRKHHAKGYCKMHHYRWERYGDPLYKKHRKRVCSVNGCERDAYGKGLCRTHHYRLKANGDPLVVQKLINVPCKIEGCKNKNRKYGYCEKHYYESDLCREQHRIYSANRRSLKENAIVNDFSLFDWKESLRHFNEECAYCGAQDNDLQQEHIIPLSKGGANTISNVVPACEGCNQNKKAKTIEEWYPKQPFYSIEKEMKILKWMGYEINDNKLQIKLF</sequence>
<keyword evidence="2" id="KW-0540">Nuclease</keyword>
<protein>
    <submittedName>
        <fullName evidence="2">Phage-associated homing endonuclease</fullName>
    </submittedName>
</protein>
<dbReference type="Pfam" id="PF14279">
    <property type="entry name" value="HNH_5"/>
    <property type="match status" value="1"/>
</dbReference>
<evidence type="ECO:0000259" key="1">
    <source>
        <dbReference type="SMART" id="SM00507"/>
    </source>
</evidence>
<evidence type="ECO:0000313" key="3">
    <source>
        <dbReference type="Proteomes" id="UP000031982"/>
    </source>
</evidence>
<keyword evidence="3" id="KW-1185">Reference proteome</keyword>
<reference evidence="2 3" key="1">
    <citation type="submission" date="2015-01" db="EMBL/GenBank/DDBJ databases">
        <title>Genome Assembly of Bacillus badius MTCC 1458.</title>
        <authorList>
            <person name="Verma A."/>
            <person name="Khatri I."/>
            <person name="Mual P."/>
            <person name="Subramanian S."/>
            <person name="Krishnamurthi S."/>
        </authorList>
    </citation>
    <scope>NUCLEOTIDE SEQUENCE [LARGE SCALE GENOMIC DNA]</scope>
    <source>
        <strain evidence="2 3">MTCC 1458</strain>
    </source>
</reference>
<dbReference type="PANTHER" id="PTHR33877">
    <property type="entry name" value="SLL1193 PROTEIN"/>
    <property type="match status" value="1"/>
</dbReference>
<feature type="domain" description="HNH nuclease" evidence="1">
    <location>
        <begin position="175"/>
        <end position="225"/>
    </location>
</feature>
<dbReference type="Proteomes" id="UP000031982">
    <property type="component" value="Unassembled WGS sequence"/>
</dbReference>
<dbReference type="InterPro" id="IPR029471">
    <property type="entry name" value="HNH_5"/>
</dbReference>
<dbReference type="RefSeq" id="WP_052477244.1">
    <property type="nucleotide sequence ID" value="NZ_JARTHD010000016.1"/>
</dbReference>
<keyword evidence="2" id="KW-0378">Hydrolase</keyword>
<gene>
    <name evidence="2" type="ORF">SD77_2030</name>
</gene>